<dbReference type="CDD" id="cd16442">
    <property type="entry name" value="BPL"/>
    <property type="match status" value="1"/>
</dbReference>
<dbReference type="GO" id="GO:0004077">
    <property type="term" value="F:biotin--[biotin carboxyl-carrier protein] ligase activity"/>
    <property type="evidence" value="ECO:0007669"/>
    <property type="project" value="UniProtKB-UniRule"/>
</dbReference>
<organism evidence="8 9">
    <name type="scientific">Methylomonas lenta</name>
    <dbReference type="NCBI Taxonomy" id="980561"/>
    <lineage>
        <taxon>Bacteria</taxon>
        <taxon>Pseudomonadati</taxon>
        <taxon>Pseudomonadota</taxon>
        <taxon>Gammaproteobacteria</taxon>
        <taxon>Methylococcales</taxon>
        <taxon>Methylococcaceae</taxon>
        <taxon>Methylomonas</taxon>
    </lineage>
</organism>
<feature type="domain" description="BPL/LPL catalytic" evidence="7">
    <location>
        <begin position="70"/>
        <end position="268"/>
    </location>
</feature>
<evidence type="ECO:0000259" key="7">
    <source>
        <dbReference type="PROSITE" id="PS51733"/>
    </source>
</evidence>
<dbReference type="Gene3D" id="2.30.30.100">
    <property type="match status" value="1"/>
</dbReference>
<evidence type="ECO:0000256" key="4">
    <source>
        <dbReference type="ARBA" id="ARBA00023267"/>
    </source>
</evidence>
<accession>A0A177N802</accession>
<feature type="binding site" evidence="6">
    <location>
        <begin position="95"/>
        <end position="97"/>
    </location>
    <ligand>
        <name>biotin</name>
        <dbReference type="ChEBI" id="CHEBI:57586"/>
    </ligand>
</feature>
<keyword evidence="2 6" id="KW-0547">Nucleotide-binding</keyword>
<comment type="caution">
    <text evidence="6">Lacks conserved residue(s) required for the propagation of feature annotation.</text>
</comment>
<dbReference type="Pfam" id="PF08279">
    <property type="entry name" value="HTH_11"/>
    <property type="match status" value="1"/>
</dbReference>
<evidence type="ECO:0000313" key="8">
    <source>
        <dbReference type="EMBL" id="OAI13623.1"/>
    </source>
</evidence>
<sequence length="330" mass="36322">MLISENLHMLLSVLADGRFHSGTALAQLLNVSRSAVWKQLQSLAELGLEFNAVSGKGYKLEQPLQLLDQSQIEANLTPAARALLHQIEIHSVISSTNTYLLDLAKKTQVSGWVCLAEYQTAGKGRRGRTWVSPFGHNIYLSILWCYQDGPAAIAGLSLAVGVAVVRALQQMGVDDVGLKWPNDIYWKERKLAGILIEVSGESSGPCHAVIGLGMNLYLPPQQAEVIDQAWVDLQQILGEQVMLQRNLWVAALLNQLLPVIADFENQSLPEYLQEWRSFDCMLGKQVTIFIGQQRFDGVVKGIDDQGLLLLADATGQLRAFASGEVSFRTV</sequence>
<dbReference type="InterPro" id="IPR008988">
    <property type="entry name" value="Transcriptional_repressor_C"/>
</dbReference>
<keyword evidence="1 6" id="KW-0436">Ligase</keyword>
<dbReference type="Pfam" id="PF02237">
    <property type="entry name" value="BPL_C"/>
    <property type="match status" value="1"/>
</dbReference>
<protein>
    <recommendedName>
        <fullName evidence="6">Bifunctional ligase/repressor BirA</fullName>
    </recommendedName>
    <alternativeName>
        <fullName evidence="6">Biotin operon repressor</fullName>
    </alternativeName>
    <alternativeName>
        <fullName evidence="6">Biotin--[acetyl-CoA-carboxylase] ligase</fullName>
        <ecNumber evidence="6">6.3.4.15</ecNumber>
    </alternativeName>
    <alternativeName>
        <fullName evidence="6">Biotin--protein ligase</fullName>
    </alternativeName>
    <alternativeName>
        <fullName evidence="6">Biotin-[acetyl-CoA carboxylase] synthetase</fullName>
    </alternativeName>
</protein>
<evidence type="ECO:0000313" key="9">
    <source>
        <dbReference type="Proteomes" id="UP000078476"/>
    </source>
</evidence>
<dbReference type="InterPro" id="IPR004143">
    <property type="entry name" value="BPL_LPL_catalytic"/>
</dbReference>
<dbReference type="InterPro" id="IPR004408">
    <property type="entry name" value="Biotin_CoA_COase_ligase"/>
</dbReference>
<dbReference type="NCBIfam" id="NF008847">
    <property type="entry name" value="PRK11886.1-2"/>
    <property type="match status" value="1"/>
</dbReference>
<evidence type="ECO:0000256" key="3">
    <source>
        <dbReference type="ARBA" id="ARBA00022840"/>
    </source>
</evidence>
<dbReference type="GO" id="GO:0003677">
    <property type="term" value="F:DNA binding"/>
    <property type="evidence" value="ECO:0007669"/>
    <property type="project" value="UniProtKB-UniRule"/>
</dbReference>
<dbReference type="AlphaFoldDB" id="A0A177N802"/>
<dbReference type="HAMAP" id="MF_00978">
    <property type="entry name" value="Bifunct_BirA"/>
    <property type="match status" value="1"/>
</dbReference>
<dbReference type="Pfam" id="PF03099">
    <property type="entry name" value="BPL_LplA_LipB"/>
    <property type="match status" value="1"/>
</dbReference>
<dbReference type="PANTHER" id="PTHR12835">
    <property type="entry name" value="BIOTIN PROTEIN LIGASE"/>
    <property type="match status" value="1"/>
</dbReference>
<dbReference type="InterPro" id="IPR045864">
    <property type="entry name" value="aa-tRNA-synth_II/BPL/LPL"/>
</dbReference>
<gene>
    <name evidence="6" type="primary">birA</name>
    <name evidence="8" type="ORF">A1359_11810</name>
</gene>
<dbReference type="OrthoDB" id="9807064at2"/>
<keyword evidence="6" id="KW-0238">DNA-binding</keyword>
<dbReference type="GO" id="GO:0005737">
    <property type="term" value="C:cytoplasm"/>
    <property type="evidence" value="ECO:0007669"/>
    <property type="project" value="TreeGrafter"/>
</dbReference>
<dbReference type="GO" id="GO:0006355">
    <property type="term" value="P:regulation of DNA-templated transcription"/>
    <property type="evidence" value="ECO:0007669"/>
    <property type="project" value="UniProtKB-UniRule"/>
</dbReference>
<keyword evidence="3 6" id="KW-0067">ATP-binding</keyword>
<dbReference type="NCBIfam" id="TIGR00121">
    <property type="entry name" value="birA_ligase"/>
    <property type="match status" value="1"/>
</dbReference>
<feature type="binding site" evidence="6">
    <location>
        <position position="119"/>
    </location>
    <ligand>
        <name>biotin</name>
        <dbReference type="ChEBI" id="CHEBI:57586"/>
    </ligand>
</feature>
<proteinExistence type="inferred from homology"/>
<dbReference type="SUPFAM" id="SSF46785">
    <property type="entry name" value="Winged helix' DNA-binding domain"/>
    <property type="match status" value="1"/>
</dbReference>
<evidence type="ECO:0000256" key="2">
    <source>
        <dbReference type="ARBA" id="ARBA00022741"/>
    </source>
</evidence>
<evidence type="ECO:0000256" key="6">
    <source>
        <dbReference type="HAMAP-Rule" id="MF_00978"/>
    </source>
</evidence>
<dbReference type="Gene3D" id="3.30.930.10">
    <property type="entry name" value="Bira Bifunctional Protein, Domain 2"/>
    <property type="match status" value="1"/>
</dbReference>
<dbReference type="InterPro" id="IPR013196">
    <property type="entry name" value="HTH_11"/>
</dbReference>
<dbReference type="SUPFAM" id="SSF55681">
    <property type="entry name" value="Class II aaRS and biotin synthetases"/>
    <property type="match status" value="1"/>
</dbReference>
<keyword evidence="4 6" id="KW-0092">Biotin</keyword>
<keyword evidence="6" id="KW-0805">Transcription regulation</keyword>
<dbReference type="RefSeq" id="WP_066984030.1">
    <property type="nucleotide sequence ID" value="NZ_LUUI01000117.1"/>
</dbReference>
<dbReference type="Gene3D" id="1.10.10.10">
    <property type="entry name" value="Winged helix-like DNA-binding domain superfamily/Winged helix DNA-binding domain"/>
    <property type="match status" value="1"/>
</dbReference>
<keyword evidence="6" id="KW-0804">Transcription</keyword>
<dbReference type="STRING" id="980561.A1359_11810"/>
<dbReference type="EMBL" id="LUUI01000117">
    <property type="protein sequence ID" value="OAI13623.1"/>
    <property type="molecule type" value="Genomic_DNA"/>
</dbReference>
<dbReference type="Proteomes" id="UP000078476">
    <property type="component" value="Unassembled WGS sequence"/>
</dbReference>
<comment type="function">
    <text evidence="6">Acts both as a biotin--[acetyl-CoA-carboxylase] ligase and a biotin-operon repressor. In the presence of ATP, BirA activates biotin to form the BirA-biotinyl-5'-adenylate (BirA-bio-5'-AMP or holoBirA) complex. HoloBirA can either transfer the biotinyl moiety to the biotin carboxyl carrier protein (BCCP) subunit of acetyl-CoA carboxylase, or bind to the biotin operator site and inhibit transcription of the operon.</text>
</comment>
<evidence type="ECO:0000256" key="1">
    <source>
        <dbReference type="ARBA" id="ARBA00022598"/>
    </source>
</evidence>
<feature type="DNA-binding region" description="H-T-H motif" evidence="6">
    <location>
        <begin position="22"/>
        <end position="41"/>
    </location>
</feature>
<keyword evidence="9" id="KW-1185">Reference proteome</keyword>
<keyword evidence="6" id="KW-0678">Repressor</keyword>
<name>A0A177N802_9GAMM</name>
<dbReference type="InterPro" id="IPR036388">
    <property type="entry name" value="WH-like_DNA-bd_sf"/>
</dbReference>
<comment type="similarity">
    <text evidence="6">Belongs to the biotin--protein ligase family.</text>
</comment>
<dbReference type="EC" id="6.3.4.15" evidence="6"/>
<dbReference type="SUPFAM" id="SSF50037">
    <property type="entry name" value="C-terminal domain of transcriptional repressors"/>
    <property type="match status" value="1"/>
</dbReference>
<comment type="caution">
    <text evidence="8">The sequence shown here is derived from an EMBL/GenBank/DDBJ whole genome shotgun (WGS) entry which is preliminary data.</text>
</comment>
<dbReference type="InterPro" id="IPR036390">
    <property type="entry name" value="WH_DNA-bd_sf"/>
</dbReference>
<evidence type="ECO:0000256" key="5">
    <source>
        <dbReference type="ARBA" id="ARBA00047846"/>
    </source>
</evidence>
<dbReference type="InterPro" id="IPR030855">
    <property type="entry name" value="Bifunct_BirA"/>
</dbReference>
<reference evidence="8 9" key="1">
    <citation type="submission" date="2016-03" db="EMBL/GenBank/DDBJ databases">
        <authorList>
            <person name="Ploux O."/>
        </authorList>
    </citation>
    <scope>NUCLEOTIDE SEQUENCE [LARGE SCALE GENOMIC DNA]</scope>
    <source>
        <strain evidence="8 9">R-45370</strain>
    </source>
</reference>
<dbReference type="PANTHER" id="PTHR12835:SF5">
    <property type="entry name" value="BIOTIN--PROTEIN LIGASE"/>
    <property type="match status" value="1"/>
</dbReference>
<dbReference type="GO" id="GO:0005524">
    <property type="term" value="F:ATP binding"/>
    <property type="evidence" value="ECO:0007669"/>
    <property type="project" value="UniProtKB-UniRule"/>
</dbReference>
<dbReference type="PROSITE" id="PS51733">
    <property type="entry name" value="BPL_LPL_CATALYTIC"/>
    <property type="match status" value="1"/>
</dbReference>
<feature type="binding site" evidence="6">
    <location>
        <position position="190"/>
    </location>
    <ligand>
        <name>biotin</name>
        <dbReference type="ChEBI" id="CHEBI:57586"/>
    </ligand>
</feature>
<dbReference type="InterPro" id="IPR003142">
    <property type="entry name" value="BPL_C"/>
</dbReference>
<comment type="catalytic activity">
    <reaction evidence="5 6">
        <text>biotin + L-lysyl-[protein] + ATP = N(6)-biotinyl-L-lysyl-[protein] + AMP + diphosphate + H(+)</text>
        <dbReference type="Rhea" id="RHEA:11756"/>
        <dbReference type="Rhea" id="RHEA-COMP:9752"/>
        <dbReference type="Rhea" id="RHEA-COMP:10505"/>
        <dbReference type="ChEBI" id="CHEBI:15378"/>
        <dbReference type="ChEBI" id="CHEBI:29969"/>
        <dbReference type="ChEBI" id="CHEBI:30616"/>
        <dbReference type="ChEBI" id="CHEBI:33019"/>
        <dbReference type="ChEBI" id="CHEBI:57586"/>
        <dbReference type="ChEBI" id="CHEBI:83144"/>
        <dbReference type="ChEBI" id="CHEBI:456215"/>
        <dbReference type="EC" id="6.3.4.15"/>
    </reaction>
</comment>